<dbReference type="PANTHER" id="PTHR47893:SF1">
    <property type="entry name" value="REGULATORY PROTEIN PCHR"/>
    <property type="match status" value="1"/>
</dbReference>
<sequence>MQPRMTPRQRARQASHEQLLQRVLELLPLVGGRTPRLTELCRMVGVSERTLRSAFVHTLGMAPARYLRLRRLHLLRAALAIADGQQSSVAAIAQPFGYTDCGRMAAEYYRVFGEYPSTTLQRPLNAG</sequence>
<accession>A0A1G6WAZ0</accession>
<dbReference type="SMART" id="SM00342">
    <property type="entry name" value="HTH_ARAC"/>
    <property type="match status" value="1"/>
</dbReference>
<dbReference type="EMBL" id="FMZQ01000023">
    <property type="protein sequence ID" value="SDD62235.1"/>
    <property type="molecule type" value="Genomic_DNA"/>
</dbReference>
<dbReference type="InterPro" id="IPR053142">
    <property type="entry name" value="PchR_regulatory_protein"/>
</dbReference>
<evidence type="ECO:0000256" key="3">
    <source>
        <dbReference type="ARBA" id="ARBA00023163"/>
    </source>
</evidence>
<organism evidence="4 5">
    <name type="scientific">Ectopseudomonas chengduensis</name>
    <dbReference type="NCBI Taxonomy" id="489632"/>
    <lineage>
        <taxon>Bacteria</taxon>
        <taxon>Pseudomonadati</taxon>
        <taxon>Pseudomonadota</taxon>
        <taxon>Gammaproteobacteria</taxon>
        <taxon>Pseudomonadales</taxon>
        <taxon>Pseudomonadaceae</taxon>
        <taxon>Ectopseudomonas</taxon>
    </lineage>
</organism>
<dbReference type="AlphaFoldDB" id="A0A1G6WAZ0"/>
<dbReference type="Gene3D" id="1.10.10.60">
    <property type="entry name" value="Homeodomain-like"/>
    <property type="match status" value="1"/>
</dbReference>
<dbReference type="Pfam" id="PF12833">
    <property type="entry name" value="HTH_18"/>
    <property type="match status" value="1"/>
</dbReference>
<dbReference type="PROSITE" id="PS00041">
    <property type="entry name" value="HTH_ARAC_FAMILY_1"/>
    <property type="match status" value="1"/>
</dbReference>
<evidence type="ECO:0000313" key="5">
    <source>
        <dbReference type="Proteomes" id="UP000199467"/>
    </source>
</evidence>
<dbReference type="InterPro" id="IPR018062">
    <property type="entry name" value="HTH_AraC-typ_CS"/>
</dbReference>
<keyword evidence="3" id="KW-0804">Transcription</keyword>
<protein>
    <submittedName>
        <fullName evidence="4">AraC family transcriptional regulator, ethanolamine operon transcriptional activator</fullName>
    </submittedName>
</protein>
<reference evidence="5" key="1">
    <citation type="submission" date="2016-10" db="EMBL/GenBank/DDBJ databases">
        <authorList>
            <person name="Varghese N."/>
            <person name="Submissions S."/>
        </authorList>
    </citation>
    <scope>NUCLEOTIDE SEQUENCE [LARGE SCALE GENOMIC DNA]</scope>
    <source>
        <strain evidence="5">DSM 26382</strain>
    </source>
</reference>
<dbReference type="RefSeq" id="WP_082469367.1">
    <property type="nucleotide sequence ID" value="NZ_FMZQ01000023.1"/>
</dbReference>
<dbReference type="PROSITE" id="PS01124">
    <property type="entry name" value="HTH_ARAC_FAMILY_2"/>
    <property type="match status" value="1"/>
</dbReference>
<keyword evidence="5" id="KW-1185">Reference proteome</keyword>
<dbReference type="Proteomes" id="UP000199467">
    <property type="component" value="Unassembled WGS sequence"/>
</dbReference>
<proteinExistence type="predicted"/>
<dbReference type="PANTHER" id="PTHR47893">
    <property type="entry name" value="REGULATORY PROTEIN PCHR"/>
    <property type="match status" value="1"/>
</dbReference>
<dbReference type="InterPro" id="IPR018060">
    <property type="entry name" value="HTH_AraC"/>
</dbReference>
<keyword evidence="2" id="KW-0238">DNA-binding</keyword>
<evidence type="ECO:0000256" key="1">
    <source>
        <dbReference type="ARBA" id="ARBA00023015"/>
    </source>
</evidence>
<dbReference type="GO" id="GO:0003700">
    <property type="term" value="F:DNA-binding transcription factor activity"/>
    <property type="evidence" value="ECO:0007669"/>
    <property type="project" value="InterPro"/>
</dbReference>
<evidence type="ECO:0000256" key="2">
    <source>
        <dbReference type="ARBA" id="ARBA00023125"/>
    </source>
</evidence>
<gene>
    <name evidence="4" type="ORF">SAMN05216576_12332</name>
</gene>
<name>A0A1G6WAZ0_9GAMM</name>
<evidence type="ECO:0000313" key="4">
    <source>
        <dbReference type="EMBL" id="SDD62235.1"/>
    </source>
</evidence>
<keyword evidence="1" id="KW-0805">Transcription regulation</keyword>
<dbReference type="GO" id="GO:0043565">
    <property type="term" value="F:sequence-specific DNA binding"/>
    <property type="evidence" value="ECO:0007669"/>
    <property type="project" value="InterPro"/>
</dbReference>